<reference evidence="7 8" key="1">
    <citation type="journal article" date="2014" name="Front. Microbiol.">
        <title>Population and genomic analysis of the genus Halorubrum.</title>
        <authorList>
            <person name="Fullmer M.S."/>
            <person name="Soucy S.M."/>
            <person name="Swithers K.S."/>
            <person name="Makkay A.M."/>
            <person name="Wheeler R."/>
            <person name="Ventosa A."/>
            <person name="Gogarten J.P."/>
            <person name="Papke R.T."/>
        </authorList>
    </citation>
    <scope>NUCLEOTIDE SEQUENCE [LARGE SCALE GENOMIC DNA]</scope>
    <source>
        <strain evidence="7 8">Cb34</strain>
    </source>
</reference>
<dbReference type="AlphaFoldDB" id="A0A256IGM4"/>
<dbReference type="Pfam" id="PF24827">
    <property type="entry name" value="AstE_AspA_cat"/>
    <property type="match status" value="1"/>
</dbReference>
<dbReference type="PANTHER" id="PTHR37326">
    <property type="entry name" value="BLL3975 PROTEIN"/>
    <property type="match status" value="1"/>
</dbReference>
<evidence type="ECO:0000313" key="7">
    <source>
        <dbReference type="EMBL" id="OYR55689.1"/>
    </source>
</evidence>
<comment type="cofactor">
    <cofactor evidence="1">
        <name>Zn(2+)</name>
        <dbReference type="ChEBI" id="CHEBI:29105"/>
    </cofactor>
</comment>
<dbReference type="InterPro" id="IPR055438">
    <property type="entry name" value="AstE_AspA_cat"/>
</dbReference>
<evidence type="ECO:0000256" key="1">
    <source>
        <dbReference type="ARBA" id="ARBA00001947"/>
    </source>
</evidence>
<evidence type="ECO:0000256" key="2">
    <source>
        <dbReference type="ARBA" id="ARBA00022723"/>
    </source>
</evidence>
<organism evidence="7 8">
    <name type="scientific">Halorubrum halodurans</name>
    <dbReference type="NCBI Taxonomy" id="1383851"/>
    <lineage>
        <taxon>Archaea</taxon>
        <taxon>Methanobacteriati</taxon>
        <taxon>Methanobacteriota</taxon>
        <taxon>Stenosarchaea group</taxon>
        <taxon>Halobacteria</taxon>
        <taxon>Halobacteriales</taxon>
        <taxon>Haloferacaceae</taxon>
        <taxon>Halorubrum</taxon>
    </lineage>
</organism>
<dbReference type="InterPro" id="IPR053138">
    <property type="entry name" value="N-alpha-Ac-DABA_deacetylase"/>
</dbReference>
<evidence type="ECO:0000256" key="3">
    <source>
        <dbReference type="ARBA" id="ARBA00022801"/>
    </source>
</evidence>
<dbReference type="GO" id="GO:0016811">
    <property type="term" value="F:hydrolase activity, acting on carbon-nitrogen (but not peptide) bonds, in linear amides"/>
    <property type="evidence" value="ECO:0007669"/>
    <property type="project" value="InterPro"/>
</dbReference>
<keyword evidence="4" id="KW-0862">Zinc</keyword>
<proteinExistence type="predicted"/>
<evidence type="ECO:0000256" key="4">
    <source>
        <dbReference type="ARBA" id="ARBA00022833"/>
    </source>
</evidence>
<sequence>MKVGTAEADPGERATGHRAVTGLPTGGSEELPVTVLNGVDPGPTVWVTGTIHGDEPTGMAVTHAVADRVDVAELAGAVVCLPIMNPAGFRTNSRAAYYHGDDPNRYFGRDDADAEDPPRVQQVVCERIYGDMIDTADAILSLHTSWVATHPYTIRPRVPYGEDRSVSDAAVLRDRLVELTEAFGMPVVNQYPPGETATRDLQHSLTGAAVADGIPAFTPELGGRLVVERDVAAAAVDGTWNVLHALEMVAEPADGHPELAFDHDGQLRRFDGPHADVAGIVRYRATEGEFVEAGEVVAEIVDPHGEVKREVEAERDGYVLSRRERAAVYENDALYDMAVPDDDPLLIEST</sequence>
<keyword evidence="3" id="KW-0378">Hydrolase</keyword>
<feature type="domain" description="Succinylglutamate desuccinylase/Aspartoacylase catalytic" evidence="6">
    <location>
        <begin position="41"/>
        <end position="244"/>
    </location>
</feature>
<evidence type="ECO:0000259" key="6">
    <source>
        <dbReference type="Pfam" id="PF24827"/>
    </source>
</evidence>
<dbReference type="SUPFAM" id="SSF53187">
    <property type="entry name" value="Zn-dependent exopeptidases"/>
    <property type="match status" value="1"/>
</dbReference>
<dbReference type="EMBL" id="NHPJ01000099">
    <property type="protein sequence ID" value="OYR55689.1"/>
    <property type="molecule type" value="Genomic_DNA"/>
</dbReference>
<protein>
    <recommendedName>
        <fullName evidence="6">Succinylglutamate desuccinylase/Aspartoacylase catalytic domain-containing protein</fullName>
    </recommendedName>
</protein>
<name>A0A256IGM4_9EURY</name>
<dbReference type="Gene3D" id="3.40.630.10">
    <property type="entry name" value="Zn peptidases"/>
    <property type="match status" value="1"/>
</dbReference>
<accession>A0A256IGM4</accession>
<dbReference type="GO" id="GO:0046872">
    <property type="term" value="F:metal ion binding"/>
    <property type="evidence" value="ECO:0007669"/>
    <property type="project" value="UniProtKB-KW"/>
</dbReference>
<keyword evidence="2" id="KW-0479">Metal-binding</keyword>
<evidence type="ECO:0000256" key="5">
    <source>
        <dbReference type="SAM" id="MobiDB-lite"/>
    </source>
</evidence>
<dbReference type="PIRSF" id="PIRSF039012">
    <property type="entry name" value="ASP"/>
    <property type="match status" value="1"/>
</dbReference>
<comment type="caution">
    <text evidence="7">The sequence shown here is derived from an EMBL/GenBank/DDBJ whole genome shotgun (WGS) entry which is preliminary data.</text>
</comment>
<dbReference type="OrthoDB" id="170089at2157"/>
<dbReference type="Proteomes" id="UP000216308">
    <property type="component" value="Unassembled WGS sequence"/>
</dbReference>
<gene>
    <name evidence="7" type="ORF">DJ70_11315</name>
</gene>
<feature type="region of interest" description="Disordered" evidence="5">
    <location>
        <begin position="1"/>
        <end position="29"/>
    </location>
</feature>
<dbReference type="InterPro" id="IPR043795">
    <property type="entry name" value="N-alpha-Ac-DABA-like"/>
</dbReference>
<dbReference type="RefSeq" id="WP_094533081.1">
    <property type="nucleotide sequence ID" value="NZ_NHPJ01000099.1"/>
</dbReference>
<evidence type="ECO:0000313" key="8">
    <source>
        <dbReference type="Proteomes" id="UP000216308"/>
    </source>
</evidence>
<dbReference type="GO" id="GO:0016788">
    <property type="term" value="F:hydrolase activity, acting on ester bonds"/>
    <property type="evidence" value="ECO:0007669"/>
    <property type="project" value="InterPro"/>
</dbReference>
<keyword evidence="8" id="KW-1185">Reference proteome</keyword>
<dbReference type="PANTHER" id="PTHR37326:SF1">
    <property type="entry name" value="BLL3975 PROTEIN"/>
    <property type="match status" value="1"/>
</dbReference>